<organism evidence="18 19">
    <name type="scientific">Serendipita vermifera MAFF 305830</name>
    <dbReference type="NCBI Taxonomy" id="933852"/>
    <lineage>
        <taxon>Eukaryota</taxon>
        <taxon>Fungi</taxon>
        <taxon>Dikarya</taxon>
        <taxon>Basidiomycota</taxon>
        <taxon>Agaricomycotina</taxon>
        <taxon>Agaricomycetes</taxon>
        <taxon>Sebacinales</taxon>
        <taxon>Serendipitaceae</taxon>
        <taxon>Serendipita</taxon>
    </lineage>
</organism>
<dbReference type="Gene3D" id="2.60.120.10">
    <property type="entry name" value="Jelly Rolls"/>
    <property type="match status" value="2"/>
</dbReference>
<evidence type="ECO:0000313" key="18">
    <source>
        <dbReference type="EMBL" id="KIM27194.1"/>
    </source>
</evidence>
<dbReference type="GO" id="GO:0004476">
    <property type="term" value="F:mannose-6-phosphate isomerase activity"/>
    <property type="evidence" value="ECO:0007669"/>
    <property type="project" value="UniProtKB-EC"/>
</dbReference>
<feature type="active site" evidence="10">
    <location>
        <position position="302"/>
    </location>
</feature>
<dbReference type="UniPathway" id="UPA00126">
    <property type="reaction ID" value="UER00423"/>
</dbReference>
<evidence type="ECO:0000256" key="13">
    <source>
        <dbReference type="RuleBase" id="RU004189"/>
    </source>
</evidence>
<feature type="domain" description="Phosphomannose isomerase type I C-terminal" evidence="15">
    <location>
        <begin position="344"/>
        <end position="385"/>
    </location>
</feature>
<evidence type="ECO:0000256" key="11">
    <source>
        <dbReference type="PIRSR" id="PIRSR001480-2"/>
    </source>
</evidence>
<dbReference type="GO" id="GO:0009298">
    <property type="term" value="P:GDP-mannose biosynthetic process"/>
    <property type="evidence" value="ECO:0007669"/>
    <property type="project" value="UniProtKB-UniPathway"/>
</dbReference>
<dbReference type="InterPro" id="IPR016305">
    <property type="entry name" value="Mannose-6-P_Isomerase"/>
</dbReference>
<evidence type="ECO:0000256" key="3">
    <source>
        <dbReference type="ARBA" id="ARBA00004666"/>
    </source>
</evidence>
<dbReference type="OrthoDB" id="6605218at2759"/>
<dbReference type="PROSITE" id="PS00965">
    <property type="entry name" value="PMI_I_1"/>
    <property type="match status" value="1"/>
</dbReference>
<evidence type="ECO:0000256" key="8">
    <source>
        <dbReference type="ARBA" id="ARBA00022833"/>
    </source>
</evidence>
<dbReference type="Gene3D" id="1.10.441.10">
    <property type="entry name" value="Phosphomannose Isomerase, domain 2"/>
    <property type="match status" value="1"/>
</dbReference>
<evidence type="ECO:0000256" key="12">
    <source>
        <dbReference type="RuleBase" id="RU000611"/>
    </source>
</evidence>
<comment type="similarity">
    <text evidence="4 13">Belongs to the mannose-6-phosphate isomerase type 1 family.</text>
</comment>
<evidence type="ECO:0000256" key="10">
    <source>
        <dbReference type="PIRSR" id="PIRSR001480-1"/>
    </source>
</evidence>
<evidence type="ECO:0000256" key="5">
    <source>
        <dbReference type="ARBA" id="ARBA00011956"/>
    </source>
</evidence>
<keyword evidence="9 12" id="KW-0413">Isomerase</keyword>
<keyword evidence="7 11" id="KW-0479">Metal-binding</keyword>
<dbReference type="PANTHER" id="PTHR10309:SF0">
    <property type="entry name" value="MANNOSE-6-PHOSPHATE ISOMERASE"/>
    <property type="match status" value="1"/>
</dbReference>
<evidence type="ECO:0000256" key="2">
    <source>
        <dbReference type="ARBA" id="ARBA00002564"/>
    </source>
</evidence>
<reference evidence="19" key="2">
    <citation type="submission" date="2015-01" db="EMBL/GenBank/DDBJ databases">
        <title>Evolutionary Origins and Diversification of the Mycorrhizal Mutualists.</title>
        <authorList>
            <consortium name="DOE Joint Genome Institute"/>
            <consortium name="Mycorrhizal Genomics Consortium"/>
            <person name="Kohler A."/>
            <person name="Kuo A."/>
            <person name="Nagy L.G."/>
            <person name="Floudas D."/>
            <person name="Copeland A."/>
            <person name="Barry K.W."/>
            <person name="Cichocki N."/>
            <person name="Veneault-Fourrey C."/>
            <person name="LaButti K."/>
            <person name="Lindquist E.A."/>
            <person name="Lipzen A."/>
            <person name="Lundell T."/>
            <person name="Morin E."/>
            <person name="Murat C."/>
            <person name="Riley R."/>
            <person name="Ohm R."/>
            <person name="Sun H."/>
            <person name="Tunlid A."/>
            <person name="Henrissat B."/>
            <person name="Grigoriev I.V."/>
            <person name="Hibbett D.S."/>
            <person name="Martin F."/>
        </authorList>
    </citation>
    <scope>NUCLEOTIDE SEQUENCE [LARGE SCALE GENOMIC DNA]</scope>
    <source>
        <strain evidence="19">MAFF 305830</strain>
    </source>
</reference>
<dbReference type="InterPro" id="IPR046457">
    <property type="entry name" value="PMI_typeI_cat"/>
</dbReference>
<dbReference type="InterPro" id="IPR018050">
    <property type="entry name" value="Pmannose_isomerase-type1_CS"/>
</dbReference>
<dbReference type="STRING" id="933852.A0A0C3B4U1"/>
<dbReference type="GO" id="GO:0005829">
    <property type="term" value="C:cytosol"/>
    <property type="evidence" value="ECO:0007669"/>
    <property type="project" value="TreeGrafter"/>
</dbReference>
<keyword evidence="8 11" id="KW-0862">Zinc</keyword>
<dbReference type="InterPro" id="IPR011051">
    <property type="entry name" value="RmlC_Cupin_sf"/>
</dbReference>
<dbReference type="HOGENOM" id="CLU_026967_0_0_1"/>
<evidence type="ECO:0000259" key="16">
    <source>
        <dbReference type="Pfam" id="PF20511"/>
    </source>
</evidence>
<dbReference type="NCBIfam" id="TIGR00218">
    <property type="entry name" value="manA"/>
    <property type="match status" value="1"/>
</dbReference>
<comment type="cofactor">
    <cofactor evidence="11 12">
        <name>Zn(2+)</name>
        <dbReference type="ChEBI" id="CHEBI:29105"/>
    </cofactor>
    <text evidence="11 12">Binds 1 zinc ion per subunit.</text>
</comment>
<evidence type="ECO:0000256" key="6">
    <source>
        <dbReference type="ARBA" id="ARBA00018236"/>
    </source>
</evidence>
<comment type="catalytic activity">
    <reaction evidence="1 12">
        <text>D-mannose 6-phosphate = D-fructose 6-phosphate</text>
        <dbReference type="Rhea" id="RHEA:12356"/>
        <dbReference type="ChEBI" id="CHEBI:58735"/>
        <dbReference type="ChEBI" id="CHEBI:61527"/>
        <dbReference type="EC" id="5.3.1.8"/>
    </reaction>
</comment>
<evidence type="ECO:0000259" key="17">
    <source>
        <dbReference type="Pfam" id="PF20512"/>
    </source>
</evidence>
<feature type="binding site" evidence="11">
    <location>
        <position position="107"/>
    </location>
    <ligand>
        <name>Zn(2+)</name>
        <dbReference type="ChEBI" id="CHEBI:29105"/>
    </ligand>
</feature>
<feature type="domain" description="Phosphomannose isomerase type I catalytic" evidence="16">
    <location>
        <begin position="14"/>
        <end position="150"/>
    </location>
</feature>
<dbReference type="InterPro" id="IPR001250">
    <property type="entry name" value="Man6P_Isoase-1"/>
</dbReference>
<feature type="domain" description="Phosphomannose isomerase type I helical insertion" evidence="17">
    <location>
        <begin position="186"/>
        <end position="264"/>
    </location>
</feature>
<evidence type="ECO:0000313" key="19">
    <source>
        <dbReference type="Proteomes" id="UP000054097"/>
    </source>
</evidence>
<dbReference type="PIRSF" id="PIRSF001480">
    <property type="entry name" value="Mannose-6-phosphate_isomerase"/>
    <property type="match status" value="1"/>
</dbReference>
<dbReference type="Pfam" id="PF20511">
    <property type="entry name" value="PMI_typeI_cat"/>
    <property type="match status" value="1"/>
</dbReference>
<dbReference type="Pfam" id="PF01238">
    <property type="entry name" value="PMI_typeI_C"/>
    <property type="match status" value="1"/>
</dbReference>
<evidence type="ECO:0000256" key="1">
    <source>
        <dbReference type="ARBA" id="ARBA00000757"/>
    </source>
</evidence>
<protein>
    <recommendedName>
        <fullName evidence="6 12">Mannose-6-phosphate isomerase</fullName>
        <ecNumber evidence="5 12">5.3.1.8</ecNumber>
    </recommendedName>
</protein>
<dbReference type="InterPro" id="IPR046456">
    <property type="entry name" value="PMI_typeI_C"/>
</dbReference>
<keyword evidence="19" id="KW-1185">Reference proteome</keyword>
<dbReference type="Pfam" id="PF20512">
    <property type="entry name" value="PMI_typeI_hel"/>
    <property type="match status" value="1"/>
</dbReference>
<dbReference type="EMBL" id="KN824300">
    <property type="protein sequence ID" value="KIM27194.1"/>
    <property type="molecule type" value="Genomic_DNA"/>
</dbReference>
<feature type="binding site" evidence="11">
    <location>
        <position position="109"/>
    </location>
    <ligand>
        <name>Zn(2+)</name>
        <dbReference type="ChEBI" id="CHEBI:29105"/>
    </ligand>
</feature>
<proteinExistence type="inferred from homology"/>
<dbReference type="EC" id="5.3.1.8" evidence="5 12"/>
<feature type="binding site" evidence="11">
    <location>
        <position position="134"/>
    </location>
    <ligand>
        <name>Zn(2+)</name>
        <dbReference type="ChEBI" id="CHEBI:29105"/>
    </ligand>
</feature>
<reference evidence="18 19" key="1">
    <citation type="submission" date="2014-04" db="EMBL/GenBank/DDBJ databases">
        <authorList>
            <consortium name="DOE Joint Genome Institute"/>
            <person name="Kuo A."/>
            <person name="Zuccaro A."/>
            <person name="Kohler A."/>
            <person name="Nagy L.G."/>
            <person name="Floudas D."/>
            <person name="Copeland A."/>
            <person name="Barry K.W."/>
            <person name="Cichocki N."/>
            <person name="Veneault-Fourrey C."/>
            <person name="LaButti K."/>
            <person name="Lindquist E.A."/>
            <person name="Lipzen A."/>
            <person name="Lundell T."/>
            <person name="Morin E."/>
            <person name="Murat C."/>
            <person name="Sun H."/>
            <person name="Tunlid A."/>
            <person name="Henrissat B."/>
            <person name="Grigoriev I.V."/>
            <person name="Hibbett D.S."/>
            <person name="Martin F."/>
            <person name="Nordberg H.P."/>
            <person name="Cantor M.N."/>
            <person name="Hua S.X."/>
        </authorList>
    </citation>
    <scope>NUCLEOTIDE SEQUENCE [LARGE SCALE GENOMIC DNA]</scope>
    <source>
        <strain evidence="18 19">MAFF 305830</strain>
    </source>
</reference>
<dbReference type="PRINTS" id="PR00714">
    <property type="entry name" value="MAN6PISMRASE"/>
</dbReference>
<gene>
    <name evidence="18" type="ORF">M408DRAFT_71570</name>
</gene>
<dbReference type="Proteomes" id="UP000054097">
    <property type="component" value="Unassembled WGS sequence"/>
</dbReference>
<dbReference type="InterPro" id="IPR014710">
    <property type="entry name" value="RmlC-like_jellyroll"/>
</dbReference>
<dbReference type="CDD" id="cd07011">
    <property type="entry name" value="cupin_PMI_type_I_N"/>
    <property type="match status" value="1"/>
</dbReference>
<dbReference type="GO" id="GO:0005975">
    <property type="term" value="P:carbohydrate metabolic process"/>
    <property type="evidence" value="ECO:0007669"/>
    <property type="project" value="InterPro"/>
</dbReference>
<comment type="pathway">
    <text evidence="3 14">Nucleotide-sugar biosynthesis; GDP-alpha-D-mannose biosynthesis; alpha-D-mannose 1-phosphate from D-fructose 6-phosphate: step 1/2.</text>
</comment>
<accession>A0A0C3B4U1</accession>
<comment type="function">
    <text evidence="2">Involved in the synthesis of the GDP-mannose and dolichol-phosphate-mannose required for a number of critical mannosyl transfer reactions.</text>
</comment>
<evidence type="ECO:0000259" key="15">
    <source>
        <dbReference type="Pfam" id="PF01238"/>
    </source>
</evidence>
<feature type="binding site" evidence="11">
    <location>
        <position position="283"/>
    </location>
    <ligand>
        <name>Zn(2+)</name>
        <dbReference type="ChEBI" id="CHEBI:29105"/>
    </ligand>
</feature>
<evidence type="ECO:0000256" key="9">
    <source>
        <dbReference type="ARBA" id="ARBA00023235"/>
    </source>
</evidence>
<name>A0A0C3B4U1_SERVB</name>
<evidence type="ECO:0000256" key="7">
    <source>
        <dbReference type="ARBA" id="ARBA00022723"/>
    </source>
</evidence>
<dbReference type="GO" id="GO:0008270">
    <property type="term" value="F:zinc ion binding"/>
    <property type="evidence" value="ECO:0007669"/>
    <property type="project" value="InterPro"/>
</dbReference>
<dbReference type="PROSITE" id="PS00966">
    <property type="entry name" value="PMI_I_2"/>
    <property type="match status" value="1"/>
</dbReference>
<sequence length="427" mass="46372">MSAHRREVPSSFLLKAFTQSYDWGKLGSTSKAAQYAKAANPAFALDENKPYAELWMGTHPNLPSTMEDGTPLPTVIAENPRLLGSHHHKDLPFLFKVLAIRKALSIQSHPSKTLAERLHAEQPNIYKDANHKPELAIALTPFSALCGFAPRRIILSNLRTTPELAALIPGPLIDAFASPSIDENVPAQKATLKGLFTALMTAAPDQVTNQVNKLITRYSSLPPTDTPRKSSDDGFPDDRTLVPLALELARQFPGDIGIFCIFILNYVTLRPGESLFLAAGEPHAYIAGDIVECMATSDNVLRAGLTPKRRDVVNLVESLTWGMGGATRSMVHPDPWGGGSSKTVIYDPPIPEFSILRVRLNESENEHHRAIDGPSVAIVTRGRGEMAGGVTSLPLGEGSVVFIGAGEEAVWRARGEEGLEVYRAFCE</sequence>
<dbReference type="InterPro" id="IPR046458">
    <property type="entry name" value="PMI_typeI_hel"/>
</dbReference>
<dbReference type="SUPFAM" id="SSF51182">
    <property type="entry name" value="RmlC-like cupins"/>
    <property type="match status" value="1"/>
</dbReference>
<evidence type="ECO:0000256" key="14">
    <source>
        <dbReference type="RuleBase" id="RU004248"/>
    </source>
</evidence>
<dbReference type="PANTHER" id="PTHR10309">
    <property type="entry name" value="MANNOSE-6-PHOSPHATE ISOMERASE"/>
    <property type="match status" value="1"/>
</dbReference>
<dbReference type="AlphaFoldDB" id="A0A0C3B4U1"/>
<evidence type="ECO:0000256" key="4">
    <source>
        <dbReference type="ARBA" id="ARBA00010772"/>
    </source>
</evidence>